<evidence type="ECO:0000313" key="1">
    <source>
        <dbReference type="EMBL" id="KPL78699.1"/>
    </source>
</evidence>
<dbReference type="RefSeq" id="WP_075061967.1">
    <property type="nucleotide sequence ID" value="NZ_LGCL01000016.1"/>
</dbReference>
<evidence type="ECO:0000313" key="2">
    <source>
        <dbReference type="Proteomes" id="UP000050417"/>
    </source>
</evidence>
<sequence length="130" mass="13939">MPQLEKGGKWVFGWSIVGVGGEIAIPPAAFSEYGFRVGSEVLFLRGSRRSGGLIIGLPERLAQSKISLQSRVIEQGCIEAGGRIKIPEIAGVNPGSRLLVVRGSRLALSFLAYGPIVEIAQNHPEIEIFV</sequence>
<dbReference type="AlphaFoldDB" id="A0A0P6XPU0"/>
<gene>
    <name evidence="1" type="ORF">ADN00_05480</name>
</gene>
<keyword evidence="2" id="KW-1185">Reference proteome</keyword>
<reference evidence="1 2" key="1">
    <citation type="submission" date="2015-07" db="EMBL/GenBank/DDBJ databases">
        <title>Genome sequence of Ornatilinea apprima DSM 23815.</title>
        <authorList>
            <person name="Hemp J."/>
            <person name="Ward L.M."/>
            <person name="Pace L.A."/>
            <person name="Fischer W.W."/>
        </authorList>
    </citation>
    <scope>NUCLEOTIDE SEQUENCE [LARGE SCALE GENOMIC DNA]</scope>
    <source>
        <strain evidence="1 2">P3M-1</strain>
    </source>
</reference>
<protein>
    <submittedName>
        <fullName evidence="1">Uncharacterized protein</fullName>
    </submittedName>
</protein>
<dbReference type="STRING" id="1134406.ADN00_05480"/>
<dbReference type="EMBL" id="LGCL01000016">
    <property type="protein sequence ID" value="KPL78699.1"/>
    <property type="molecule type" value="Genomic_DNA"/>
</dbReference>
<accession>A0A0P6XPU0</accession>
<proteinExistence type="predicted"/>
<name>A0A0P6XPU0_9CHLR</name>
<dbReference type="Proteomes" id="UP000050417">
    <property type="component" value="Unassembled WGS sequence"/>
</dbReference>
<dbReference type="OrthoDB" id="9783947at2"/>
<organism evidence="1 2">
    <name type="scientific">Ornatilinea apprima</name>
    <dbReference type="NCBI Taxonomy" id="1134406"/>
    <lineage>
        <taxon>Bacteria</taxon>
        <taxon>Bacillati</taxon>
        <taxon>Chloroflexota</taxon>
        <taxon>Anaerolineae</taxon>
        <taxon>Anaerolineales</taxon>
        <taxon>Anaerolineaceae</taxon>
        <taxon>Ornatilinea</taxon>
    </lineage>
</organism>
<comment type="caution">
    <text evidence="1">The sequence shown here is derived from an EMBL/GenBank/DDBJ whole genome shotgun (WGS) entry which is preliminary data.</text>
</comment>